<keyword evidence="4" id="KW-1185">Reference proteome</keyword>
<name>A0AAD3XHM8_NEPGR</name>
<dbReference type="AlphaFoldDB" id="A0AAD3XHM8"/>
<evidence type="ECO:0000256" key="1">
    <source>
        <dbReference type="SAM" id="MobiDB-lite"/>
    </source>
</evidence>
<sequence>MGWFLLPIFLGLARGWYHGLLKASRFPLWFYFFSLLASVTRLLRLAVLGGACSGSRWPWSCFRGVEARLAVPPVSRNDAAHGGLHASYSRWLFCRWVVLLLFLVGYVLIMPITDALSLLKLRESELVDCCRVDGGACTIANEADLWALDESMCEGSCYVGLSFVSFSAAWSGEVDKIGESGQLAGLVRWCFLNRALMSSDLVLVLDAWLLWCGLRRYLEGLDVIGLCGLQVLSYRVGLNRSSTGLIAYFGSVDIADDELPLFVAFAGIVAVGSPFALKLPPCCSSGFEIFPYRCRVCVFSSGARGVKMLQILMELGNGHDVAAFVSSFWKLWALLMLCSGQKAFDSCSGKHCVAVSCDIEELEVSGESRVIISSPPGDAHGEVAVKAPSCSSDVSFVCLNDATPAEEEVFEELVVYDAIRMDAIGSKDAAIILEPPSQDYAEAATNLLVAKDPASSNRPPDAQVVLPSSELSYAEDLYWMVNEPISEVAVGNGVASFGSLTDADEQHFLLLMAFILANTVAVGKLHKTWKCRNGLLFGVLACGNPVPSLSSSRFEHPDPLADWYGLADVANEALVAGWRLSARLAQIAVAEAVTATVSALYISPPVQILQPKPIGWKWSNRLQTLQPIRGGTRSKASQHRQLQELLFISKIQQQNLQHTALHQQKGTTTKSPKQGEFSSHTPALINAPSADRPTADNAPSAVIQTAALLEPN</sequence>
<organism evidence="3 4">
    <name type="scientific">Nepenthes gracilis</name>
    <name type="common">Slender pitcher plant</name>
    <dbReference type="NCBI Taxonomy" id="150966"/>
    <lineage>
        <taxon>Eukaryota</taxon>
        <taxon>Viridiplantae</taxon>
        <taxon>Streptophyta</taxon>
        <taxon>Embryophyta</taxon>
        <taxon>Tracheophyta</taxon>
        <taxon>Spermatophyta</taxon>
        <taxon>Magnoliopsida</taxon>
        <taxon>eudicotyledons</taxon>
        <taxon>Gunneridae</taxon>
        <taxon>Pentapetalae</taxon>
        <taxon>Caryophyllales</taxon>
        <taxon>Nepenthaceae</taxon>
        <taxon>Nepenthes</taxon>
    </lineage>
</organism>
<proteinExistence type="predicted"/>
<keyword evidence="2" id="KW-1133">Transmembrane helix</keyword>
<evidence type="ECO:0000313" key="3">
    <source>
        <dbReference type="EMBL" id="GMH04815.1"/>
    </source>
</evidence>
<feature type="transmembrane region" description="Helical" evidence="2">
    <location>
        <begin position="31"/>
        <end position="53"/>
    </location>
</feature>
<keyword evidence="2" id="KW-0472">Membrane</keyword>
<feature type="transmembrane region" description="Helical" evidence="2">
    <location>
        <begin position="92"/>
        <end position="112"/>
    </location>
</feature>
<evidence type="ECO:0000313" key="4">
    <source>
        <dbReference type="Proteomes" id="UP001279734"/>
    </source>
</evidence>
<gene>
    <name evidence="3" type="ORF">Nepgr_006655</name>
</gene>
<accession>A0AAD3XHM8</accession>
<dbReference type="Proteomes" id="UP001279734">
    <property type="component" value="Unassembled WGS sequence"/>
</dbReference>
<comment type="caution">
    <text evidence="3">The sequence shown here is derived from an EMBL/GenBank/DDBJ whole genome shotgun (WGS) entry which is preliminary data.</text>
</comment>
<feature type="compositionally biased region" description="Polar residues" evidence="1">
    <location>
        <begin position="658"/>
        <end position="681"/>
    </location>
</feature>
<dbReference type="EMBL" id="BSYO01000005">
    <property type="protein sequence ID" value="GMH04815.1"/>
    <property type="molecule type" value="Genomic_DNA"/>
</dbReference>
<keyword evidence="2" id="KW-0812">Transmembrane</keyword>
<feature type="region of interest" description="Disordered" evidence="1">
    <location>
        <begin position="658"/>
        <end position="698"/>
    </location>
</feature>
<evidence type="ECO:0000256" key="2">
    <source>
        <dbReference type="SAM" id="Phobius"/>
    </source>
</evidence>
<protein>
    <submittedName>
        <fullName evidence="3">Uncharacterized protein</fullName>
    </submittedName>
</protein>
<reference evidence="3" key="1">
    <citation type="submission" date="2023-05" db="EMBL/GenBank/DDBJ databases">
        <title>Nepenthes gracilis genome sequencing.</title>
        <authorList>
            <person name="Fukushima K."/>
        </authorList>
    </citation>
    <scope>NUCLEOTIDE SEQUENCE</scope>
    <source>
        <strain evidence="3">SING2019-196</strain>
    </source>
</reference>